<dbReference type="GO" id="GO:0005789">
    <property type="term" value="C:endoplasmic reticulum membrane"/>
    <property type="evidence" value="ECO:0007669"/>
    <property type="project" value="UniProtKB-SubCell"/>
</dbReference>
<dbReference type="GO" id="GO:0016712">
    <property type="term" value="F:oxidoreductase activity, acting on paired donors, with incorporation or reduction of molecular oxygen, reduced flavin or flavoprotein as one donor, and incorporation of one atom of oxygen"/>
    <property type="evidence" value="ECO:0007669"/>
    <property type="project" value="TreeGrafter"/>
</dbReference>
<dbReference type="Proteomes" id="UP000515152">
    <property type="component" value="Chromosome 9"/>
</dbReference>
<organism evidence="16 17">
    <name type="scientific">Clupea harengus</name>
    <name type="common">Atlantic herring</name>
    <dbReference type="NCBI Taxonomy" id="7950"/>
    <lineage>
        <taxon>Eukaryota</taxon>
        <taxon>Metazoa</taxon>
        <taxon>Chordata</taxon>
        <taxon>Craniata</taxon>
        <taxon>Vertebrata</taxon>
        <taxon>Euteleostomi</taxon>
        <taxon>Actinopterygii</taxon>
        <taxon>Neopterygii</taxon>
        <taxon>Teleostei</taxon>
        <taxon>Clupei</taxon>
        <taxon>Clupeiformes</taxon>
        <taxon>Clupeoidei</taxon>
        <taxon>Clupeidae</taxon>
        <taxon>Clupea</taxon>
    </lineage>
</organism>
<evidence type="ECO:0000256" key="8">
    <source>
        <dbReference type="ARBA" id="ARBA00022848"/>
    </source>
</evidence>
<proteinExistence type="inferred from homology"/>
<dbReference type="CDD" id="cd11026">
    <property type="entry name" value="CYP2"/>
    <property type="match status" value="1"/>
</dbReference>
<evidence type="ECO:0000256" key="15">
    <source>
        <dbReference type="SAM" id="Phobius"/>
    </source>
</evidence>
<keyword evidence="5 13" id="KW-0349">Heme</keyword>
<evidence type="ECO:0000256" key="14">
    <source>
        <dbReference type="RuleBase" id="RU000461"/>
    </source>
</evidence>
<dbReference type="GeneID" id="105909708"/>
<keyword evidence="9 14" id="KW-0560">Oxidoreductase</keyword>
<dbReference type="GO" id="GO:0020037">
    <property type="term" value="F:heme binding"/>
    <property type="evidence" value="ECO:0007669"/>
    <property type="project" value="InterPro"/>
</dbReference>
<keyword evidence="15" id="KW-1133">Transmembrane helix</keyword>
<evidence type="ECO:0000313" key="17">
    <source>
        <dbReference type="RefSeq" id="XP_012693803.2"/>
    </source>
</evidence>
<dbReference type="InterPro" id="IPR036396">
    <property type="entry name" value="Cyt_P450_sf"/>
</dbReference>
<keyword evidence="8" id="KW-0492">Microsome</keyword>
<keyword evidence="10 13" id="KW-0408">Iron</keyword>
<evidence type="ECO:0000256" key="9">
    <source>
        <dbReference type="ARBA" id="ARBA00023002"/>
    </source>
</evidence>
<dbReference type="Gene3D" id="1.10.630.10">
    <property type="entry name" value="Cytochrome P450"/>
    <property type="match status" value="1"/>
</dbReference>
<sequence>MDILSVLQTNFLSLVLGVIVFVLLWMNRGKKSSFERLPPGPPPSPIVGNLFQIDLAEPYKYYLQLCNKYGSVCTIWLANKPVIILSGYQAIKDALVTQGEEFNGRAQYPLLVRSTNGFGVLASSGQRWKYLRRFSIMTLKNFGMGRRSVEERVQEEARSLVKAFHEFDGAVFNPKELLCNAVSNVICSIVFGHRFEYKDPEFLLLYDTVNAYFDVLNSPIGILYNTFPKFVECIPGKHKKLFALLQKAQDYVKNQAEIRLKHLDANSTPQDYTEAFMIKMIQEKDLPNSEFHYDNLVSSVWNLFAAGTETTSSTMRHALLMMIKHPDIQARVHKEIDEVIGQERSPSMDDRSKMPYTDAVIHEVQRSLDLAPTSVPHKVNVDTEFKKYFIPKDTMVLPLLSSVLIDPKLWKNPENFYPENFLDEEGRFKKNDAFLVFGLGKRACLGEGLARMELFLFFSSLLQHFTFVGTKPPEEIDTTPTSCSFGMMPRSYDFYAKPRA</sequence>
<keyword evidence="11 14" id="KW-0503">Monooxygenase</keyword>
<comment type="cofactor">
    <cofactor evidence="1 13">
        <name>heme</name>
        <dbReference type="ChEBI" id="CHEBI:30413"/>
    </cofactor>
</comment>
<evidence type="ECO:0000256" key="4">
    <source>
        <dbReference type="ARBA" id="ARBA00010617"/>
    </source>
</evidence>
<feature type="binding site" description="axial binding residue" evidence="13">
    <location>
        <position position="444"/>
    </location>
    <ligand>
        <name>heme</name>
        <dbReference type="ChEBI" id="CHEBI:30413"/>
    </ligand>
    <ligandPart>
        <name>Fe</name>
        <dbReference type="ChEBI" id="CHEBI:18248"/>
    </ligandPart>
</feature>
<protein>
    <submittedName>
        <fullName evidence="17">Cytochrome P450 2M1-like isoform X1</fullName>
    </submittedName>
</protein>
<evidence type="ECO:0000256" key="10">
    <source>
        <dbReference type="ARBA" id="ARBA00023004"/>
    </source>
</evidence>
<dbReference type="AlphaFoldDB" id="A0A6P3WAS4"/>
<dbReference type="InterPro" id="IPR050182">
    <property type="entry name" value="Cytochrome_P450_fam2"/>
</dbReference>
<reference evidence="17" key="1">
    <citation type="submission" date="2025-08" db="UniProtKB">
        <authorList>
            <consortium name="RefSeq"/>
        </authorList>
    </citation>
    <scope>IDENTIFICATION</scope>
</reference>
<keyword evidence="15" id="KW-0812">Transmembrane</keyword>
<name>A0A6P3WAS4_CLUHA</name>
<evidence type="ECO:0000256" key="11">
    <source>
        <dbReference type="ARBA" id="ARBA00023033"/>
    </source>
</evidence>
<gene>
    <name evidence="17" type="primary">LOC105909708</name>
</gene>
<dbReference type="InterPro" id="IPR002401">
    <property type="entry name" value="Cyt_P450_E_grp-I"/>
</dbReference>
<evidence type="ECO:0000256" key="3">
    <source>
        <dbReference type="ARBA" id="ARBA00004406"/>
    </source>
</evidence>
<dbReference type="PROSITE" id="PS00086">
    <property type="entry name" value="CYTOCHROME_P450"/>
    <property type="match status" value="1"/>
</dbReference>
<dbReference type="PRINTS" id="PR00385">
    <property type="entry name" value="P450"/>
</dbReference>
<dbReference type="PANTHER" id="PTHR24300">
    <property type="entry name" value="CYTOCHROME P450 508A4-RELATED"/>
    <property type="match status" value="1"/>
</dbReference>
<keyword evidence="16" id="KW-1185">Reference proteome</keyword>
<comment type="subcellular location">
    <subcellularLocation>
        <location evidence="3">Endoplasmic reticulum membrane</location>
        <topology evidence="3">Peripheral membrane protein</topology>
    </subcellularLocation>
    <subcellularLocation>
        <location evidence="2">Microsome membrane</location>
        <topology evidence="2">Peripheral membrane protein</topology>
    </subcellularLocation>
</comment>
<dbReference type="PANTHER" id="PTHR24300:SF346">
    <property type="entry name" value="CYTOCHROME P450 2C44"/>
    <property type="match status" value="1"/>
</dbReference>
<evidence type="ECO:0000256" key="1">
    <source>
        <dbReference type="ARBA" id="ARBA00001971"/>
    </source>
</evidence>
<accession>A0A6P3WAS4</accession>
<dbReference type="InterPro" id="IPR017972">
    <property type="entry name" value="Cyt_P450_CS"/>
</dbReference>
<dbReference type="Pfam" id="PF00067">
    <property type="entry name" value="p450"/>
    <property type="match status" value="1"/>
</dbReference>
<dbReference type="KEGG" id="char:105909708"/>
<comment type="similarity">
    <text evidence="4 14">Belongs to the cytochrome P450 family.</text>
</comment>
<dbReference type="FunFam" id="1.10.630.10:FF:000238">
    <property type="entry name" value="Cytochrome P450 2A6"/>
    <property type="match status" value="1"/>
</dbReference>
<dbReference type="RefSeq" id="XP_012693803.2">
    <property type="nucleotide sequence ID" value="XM_012838349.3"/>
</dbReference>
<keyword evidence="12 15" id="KW-0472">Membrane</keyword>
<dbReference type="InterPro" id="IPR001128">
    <property type="entry name" value="Cyt_P450"/>
</dbReference>
<evidence type="ECO:0000256" key="6">
    <source>
        <dbReference type="ARBA" id="ARBA00022723"/>
    </source>
</evidence>
<evidence type="ECO:0000313" key="16">
    <source>
        <dbReference type="Proteomes" id="UP000515152"/>
    </source>
</evidence>
<dbReference type="GO" id="GO:0006082">
    <property type="term" value="P:organic acid metabolic process"/>
    <property type="evidence" value="ECO:0007669"/>
    <property type="project" value="TreeGrafter"/>
</dbReference>
<dbReference type="GO" id="GO:0005506">
    <property type="term" value="F:iron ion binding"/>
    <property type="evidence" value="ECO:0007669"/>
    <property type="project" value="InterPro"/>
</dbReference>
<keyword evidence="6 13" id="KW-0479">Metal-binding</keyword>
<dbReference type="SUPFAM" id="SSF48264">
    <property type="entry name" value="Cytochrome P450"/>
    <property type="match status" value="1"/>
</dbReference>
<evidence type="ECO:0000256" key="5">
    <source>
        <dbReference type="ARBA" id="ARBA00022617"/>
    </source>
</evidence>
<dbReference type="OrthoDB" id="1103324at2759"/>
<dbReference type="GO" id="GO:0006805">
    <property type="term" value="P:xenobiotic metabolic process"/>
    <property type="evidence" value="ECO:0007669"/>
    <property type="project" value="TreeGrafter"/>
</dbReference>
<evidence type="ECO:0000256" key="13">
    <source>
        <dbReference type="PIRSR" id="PIRSR602401-1"/>
    </source>
</evidence>
<keyword evidence="7" id="KW-0256">Endoplasmic reticulum</keyword>
<feature type="transmembrane region" description="Helical" evidence="15">
    <location>
        <begin position="6"/>
        <end position="26"/>
    </location>
</feature>
<evidence type="ECO:0000256" key="12">
    <source>
        <dbReference type="ARBA" id="ARBA00023136"/>
    </source>
</evidence>
<evidence type="ECO:0000256" key="7">
    <source>
        <dbReference type="ARBA" id="ARBA00022824"/>
    </source>
</evidence>
<evidence type="ECO:0000256" key="2">
    <source>
        <dbReference type="ARBA" id="ARBA00004174"/>
    </source>
</evidence>
<dbReference type="PRINTS" id="PR00463">
    <property type="entry name" value="EP450I"/>
</dbReference>